<dbReference type="PANTHER" id="PTHR12631">
    <property type="entry name" value="ALPHA-L-IDURONIDASE"/>
    <property type="match status" value="1"/>
</dbReference>
<gene>
    <name evidence="2" type="ORF">C7Y72_19720</name>
</gene>
<sequence length="484" mass="51563">MIARRSLLAACAVALAPLCVPAPVTAAVPTRMVAFPSAHAEIVVATTSMRDLVAGRAVRFVYIAERGALVGVRVTVRQGTRSWVATRTAIPAAAGGHPSGVALPPAAVRAVATCRPTTVTVAAFTTRRTPVAVDRVTLLRDAARCPDRPPRLTVPARPSATTKGIAVPATFLQESPARMAADLNAVRSLGAGFLRVPMDWPKVEARPGVRRWTALDAAVRGTTARRIGTLGLLTAAPRWASPEGTSYPRDPVRFAAFAARTVARYAPYGVRHWEVWNEPNFALFWAPAVDPASYARLLRLTSITIHAVQPRAVVISGGLARVDFDSTSLPANVFLEQMLVSGVVPQTDAIGLHPYTFPVSPLDPDDSTRNAWRLIERPLDGILALLRLADQESKPLWITEYGAPDRGSGAATGSPDGVGEARQAQLVTDLYAALRGRAWAGPAFWYALRDRTDIAASSVESAFGLLHADGRLKPAGTAYRALAP</sequence>
<feature type="signal peptide" evidence="1">
    <location>
        <begin position="1"/>
        <end position="26"/>
    </location>
</feature>
<comment type="caution">
    <text evidence="2">The sequence shown here is derived from an EMBL/GenBank/DDBJ whole genome shotgun (WGS) entry which is preliminary data.</text>
</comment>
<evidence type="ECO:0000313" key="2">
    <source>
        <dbReference type="EMBL" id="PTL54818.1"/>
    </source>
</evidence>
<dbReference type="SUPFAM" id="SSF51445">
    <property type="entry name" value="(Trans)glycosidases"/>
    <property type="match status" value="1"/>
</dbReference>
<keyword evidence="3" id="KW-1185">Reference proteome</keyword>
<evidence type="ECO:0008006" key="4">
    <source>
        <dbReference type="Google" id="ProtNLM"/>
    </source>
</evidence>
<dbReference type="AlphaFoldDB" id="A0A2T4UC52"/>
<dbReference type="Proteomes" id="UP000240739">
    <property type="component" value="Unassembled WGS sequence"/>
</dbReference>
<dbReference type="PANTHER" id="PTHR12631:SF10">
    <property type="entry name" value="BETA-XYLOSIDASE-LIKE PROTEIN-RELATED"/>
    <property type="match status" value="1"/>
</dbReference>
<dbReference type="GO" id="GO:0004553">
    <property type="term" value="F:hydrolase activity, hydrolyzing O-glycosyl compounds"/>
    <property type="evidence" value="ECO:0007669"/>
    <property type="project" value="TreeGrafter"/>
</dbReference>
<proteinExistence type="predicted"/>
<name>A0A2T4UC52_9ACTN</name>
<evidence type="ECO:0000313" key="3">
    <source>
        <dbReference type="Proteomes" id="UP000240739"/>
    </source>
</evidence>
<dbReference type="InterPro" id="IPR017853">
    <property type="entry name" value="GH"/>
</dbReference>
<reference evidence="2 3" key="1">
    <citation type="submission" date="2018-03" db="EMBL/GenBank/DDBJ databases">
        <title>Aquarubrobacter algicola gen. nov., sp. nov., a novel actinobacterium isolated from shallow eutrophic lake during the end of cyanobacterial harmful algal blooms.</title>
        <authorList>
            <person name="Chun S.J."/>
        </authorList>
    </citation>
    <scope>NUCLEOTIDE SEQUENCE [LARGE SCALE GENOMIC DNA]</scope>
    <source>
        <strain evidence="2 3">Seoho-28</strain>
    </source>
</reference>
<keyword evidence="1" id="KW-0732">Signal</keyword>
<dbReference type="EMBL" id="PYYB01000004">
    <property type="protein sequence ID" value="PTL54818.1"/>
    <property type="molecule type" value="Genomic_DNA"/>
</dbReference>
<dbReference type="InterPro" id="IPR051923">
    <property type="entry name" value="Glycosyl_Hydrolase_39"/>
</dbReference>
<feature type="chain" id="PRO_5015494565" description="Glycoside hydrolase family 5 domain-containing protein" evidence="1">
    <location>
        <begin position="27"/>
        <end position="484"/>
    </location>
</feature>
<organism evidence="2 3">
    <name type="scientific">Paraconexibacter algicola</name>
    <dbReference type="NCBI Taxonomy" id="2133960"/>
    <lineage>
        <taxon>Bacteria</taxon>
        <taxon>Bacillati</taxon>
        <taxon>Actinomycetota</taxon>
        <taxon>Thermoleophilia</taxon>
        <taxon>Solirubrobacterales</taxon>
        <taxon>Paraconexibacteraceae</taxon>
        <taxon>Paraconexibacter</taxon>
    </lineage>
</organism>
<dbReference type="OrthoDB" id="5241152at2"/>
<accession>A0A2T4UC52</accession>
<dbReference type="Gene3D" id="3.20.20.80">
    <property type="entry name" value="Glycosidases"/>
    <property type="match status" value="1"/>
</dbReference>
<dbReference type="RefSeq" id="WP_107570918.1">
    <property type="nucleotide sequence ID" value="NZ_PYYB01000004.1"/>
</dbReference>
<protein>
    <recommendedName>
        <fullName evidence="4">Glycoside hydrolase family 5 domain-containing protein</fullName>
    </recommendedName>
</protein>
<evidence type="ECO:0000256" key="1">
    <source>
        <dbReference type="SAM" id="SignalP"/>
    </source>
</evidence>